<gene>
    <name evidence="3" type="ORF">R53529_LOCUS2229</name>
    <name evidence="2" type="ORF">R53530_LOCUS2226</name>
</gene>
<dbReference type="EMBL" id="CAMXCM010000010">
    <property type="protein sequence ID" value="CAI3957742.1"/>
    <property type="molecule type" value="Genomic_DNA"/>
</dbReference>
<protein>
    <submittedName>
        <fullName evidence="2">Uncharacterized protein</fullName>
    </submittedName>
</protein>
<evidence type="ECO:0000313" key="5">
    <source>
        <dbReference type="Proteomes" id="UP001154259"/>
    </source>
</evidence>
<evidence type="ECO:0000313" key="2">
    <source>
        <dbReference type="EMBL" id="CAI3957742.1"/>
    </source>
</evidence>
<sequence length="520" mass="59296">MSATNYITLPINCIILDYANPRFKTRYQFDVNTPQEILAKATIKQDPLAFLELLKDIKGRNGLLQAQSLCVLPMPSNSQQYLALDGNRRITSLKLISSLLNKDIICKNNALITFDTNFLNKLETFLNNITTQEITNIKSLQIDCYLFKTREEAEPTLLARHGGQSGGAGQQTWKPIDNQLYQGDATLVDVISFVERNSTFPDNEWLEIKDYLWEQGASTLEYIIGNKFFRDTFQISSKQIDSTTHPTFQKNPEILINMLSVIVKDIKNAKINTRLINTAAKQEDYIKSLLSNNQNSSSLKSPELFYNYTLQNTTEHPRINQKPILHSRPQDSKINTLTPSPTVSNISTQKTVPTPLTSTPTKKVTNSTPKALKQINQLHFNKEIEKKLNNLENQKLIHLYYTLTKTKIDTITNDYTPLLTVGLWAFLETLTAYIERKETTSFDSFLNKDKLNKWNFKTEQTKEYVKKFKIISDLGNATKHSALDACYNTTQLNNDLTCIEPVILKCIEEAIKLKNNSTGQ</sequence>
<proteinExistence type="predicted"/>
<name>A0A9W4XIT1_9PROT</name>
<organism evidence="2 4">
    <name type="scientific">Commensalibacter communis</name>
    <dbReference type="NCBI Taxonomy" id="2972786"/>
    <lineage>
        <taxon>Bacteria</taxon>
        <taxon>Pseudomonadati</taxon>
        <taxon>Pseudomonadota</taxon>
        <taxon>Alphaproteobacteria</taxon>
        <taxon>Acetobacterales</taxon>
        <taxon>Acetobacteraceae</taxon>
    </lineage>
</organism>
<dbReference type="Proteomes" id="UP001154259">
    <property type="component" value="Unassembled WGS sequence"/>
</dbReference>
<accession>A0A9W4XIT1</accession>
<evidence type="ECO:0000313" key="3">
    <source>
        <dbReference type="EMBL" id="CAI3959774.1"/>
    </source>
</evidence>
<dbReference type="Proteomes" id="UP001154255">
    <property type="component" value="Unassembled WGS sequence"/>
</dbReference>
<dbReference type="EMBL" id="CAMXCS010000010">
    <property type="protein sequence ID" value="CAI3959774.1"/>
    <property type="molecule type" value="Genomic_DNA"/>
</dbReference>
<reference evidence="2" key="1">
    <citation type="submission" date="2022-10" db="EMBL/GenBank/DDBJ databases">
        <authorList>
            <person name="Botero Cardona J."/>
        </authorList>
    </citation>
    <scope>NUCLEOTIDE SEQUENCE</scope>
    <source>
        <strain evidence="2">LMG 31819</strain>
        <strain evidence="3">R-53529</strain>
    </source>
</reference>
<keyword evidence="5" id="KW-1185">Reference proteome</keyword>
<dbReference type="RefSeq" id="WP_271790646.1">
    <property type="nucleotide sequence ID" value="NZ_CAMXCM010000010.1"/>
</dbReference>
<dbReference type="AlphaFoldDB" id="A0A9W4XIT1"/>
<evidence type="ECO:0000313" key="4">
    <source>
        <dbReference type="Proteomes" id="UP001154255"/>
    </source>
</evidence>
<comment type="caution">
    <text evidence="2">The sequence shown here is derived from an EMBL/GenBank/DDBJ whole genome shotgun (WGS) entry which is preliminary data.</text>
</comment>
<evidence type="ECO:0000256" key="1">
    <source>
        <dbReference type="SAM" id="MobiDB-lite"/>
    </source>
</evidence>
<feature type="region of interest" description="Disordered" evidence="1">
    <location>
        <begin position="329"/>
        <end position="366"/>
    </location>
</feature>
<feature type="compositionally biased region" description="Polar residues" evidence="1">
    <location>
        <begin position="332"/>
        <end position="366"/>
    </location>
</feature>